<evidence type="ECO:0000256" key="1">
    <source>
        <dbReference type="SAM" id="MobiDB-lite"/>
    </source>
</evidence>
<keyword evidence="4" id="KW-1185">Reference proteome</keyword>
<dbReference type="STRING" id="926556.Echvi_0435"/>
<dbReference type="HOGENOM" id="CLU_059342_0_0_10"/>
<dbReference type="Proteomes" id="UP000010796">
    <property type="component" value="Chromosome"/>
</dbReference>
<feature type="compositionally biased region" description="Basic residues" evidence="1">
    <location>
        <begin position="379"/>
        <end position="392"/>
    </location>
</feature>
<dbReference type="EMBL" id="CP003346">
    <property type="protein sequence ID" value="AGA76721.1"/>
    <property type="molecule type" value="Genomic_DNA"/>
</dbReference>
<dbReference type="OrthoDB" id="915634at2"/>
<evidence type="ECO:0000259" key="2">
    <source>
        <dbReference type="Pfam" id="PF03432"/>
    </source>
</evidence>
<feature type="region of interest" description="Disordered" evidence="1">
    <location>
        <begin position="269"/>
        <end position="341"/>
    </location>
</feature>
<feature type="region of interest" description="Disordered" evidence="1">
    <location>
        <begin position="369"/>
        <end position="392"/>
    </location>
</feature>
<proteinExistence type="predicted"/>
<dbReference type="InterPro" id="IPR005094">
    <property type="entry name" value="Endonuclease_MobA/VirD2"/>
</dbReference>
<gene>
    <name evidence="3" type="ordered locus">Echvi_0435</name>
</gene>
<dbReference type="eggNOG" id="COG3843">
    <property type="taxonomic scope" value="Bacteria"/>
</dbReference>
<feature type="domain" description="MobA/VirD2-like nuclease" evidence="2">
    <location>
        <begin position="17"/>
        <end position="149"/>
    </location>
</feature>
<sequence length="392" mass="44070">MIAKQSIGKNFIGALDYNLKKLVVKDEGRRAEVLETNFTSLDREIIQKEVELMKSMNPRLKRNTYHVSLSFPKEEKIPNEKMLSIAGEYLKGMGFDDNAYFIFRHHDADHPHCHLLTLRNRFDGTVVSDSNNYRKSESLVRKLEKKYGLQQVKSSKEAKVKAPNKDEIEMVIRTGKPSKKMVLQQIVGEALKQTNTIEDFIHQVEASGANLLFNQASTGRVSGVAYCYDGFKAKGQSLGNQFKWKNIANTLHYEQTRDCQAIGQANARTTSKYPGGLSGNDKKTTRVHGVHSQDAGQSAVHQQKTGQTERSDRDQLSVLGKNEFQNGSGKNGASTAARTATKDRKEIDLNHKIVSGTIDILDFLLRPVPDSGELGEVPRKKRKKRKRRLGNI</sequence>
<dbReference type="PATRIC" id="fig|926556.3.peg.434"/>
<name>L0FVD7_ECHVK</name>
<organism evidence="3 4">
    <name type="scientific">Echinicola vietnamensis (strain DSM 17526 / LMG 23754 / KMM 6221)</name>
    <dbReference type="NCBI Taxonomy" id="926556"/>
    <lineage>
        <taxon>Bacteria</taxon>
        <taxon>Pseudomonadati</taxon>
        <taxon>Bacteroidota</taxon>
        <taxon>Cytophagia</taxon>
        <taxon>Cytophagales</taxon>
        <taxon>Cyclobacteriaceae</taxon>
        <taxon>Echinicola</taxon>
    </lineage>
</organism>
<accession>L0FVD7</accession>
<reference evidence="4" key="1">
    <citation type="submission" date="2012-02" db="EMBL/GenBank/DDBJ databases">
        <title>The complete genome of Echinicola vietnamensis DSM 17526.</title>
        <authorList>
            <person name="Lucas S."/>
            <person name="Copeland A."/>
            <person name="Lapidus A."/>
            <person name="Glavina del Rio T."/>
            <person name="Dalin E."/>
            <person name="Tice H."/>
            <person name="Bruce D."/>
            <person name="Goodwin L."/>
            <person name="Pitluck S."/>
            <person name="Peters L."/>
            <person name="Ovchinnikova G."/>
            <person name="Teshima H."/>
            <person name="Kyrpides N."/>
            <person name="Mavromatis K."/>
            <person name="Ivanova N."/>
            <person name="Brettin T."/>
            <person name="Detter J.C."/>
            <person name="Han C."/>
            <person name="Larimer F."/>
            <person name="Land M."/>
            <person name="Hauser L."/>
            <person name="Markowitz V."/>
            <person name="Cheng J.-F."/>
            <person name="Hugenholtz P."/>
            <person name="Woyke T."/>
            <person name="Wu D."/>
            <person name="Brambilla E."/>
            <person name="Klenk H.-P."/>
            <person name="Eisen J.A."/>
        </authorList>
    </citation>
    <scope>NUCLEOTIDE SEQUENCE [LARGE SCALE GENOMIC DNA]</scope>
    <source>
        <strain evidence="4">DSM 17526 / LMG 23754 / KMM 6221</strain>
    </source>
</reference>
<feature type="compositionally biased region" description="Polar residues" evidence="1">
    <location>
        <begin position="323"/>
        <end position="338"/>
    </location>
</feature>
<dbReference type="AlphaFoldDB" id="L0FVD7"/>
<feature type="compositionally biased region" description="Polar residues" evidence="1">
    <location>
        <begin position="294"/>
        <end position="306"/>
    </location>
</feature>
<protein>
    <submittedName>
        <fullName evidence="3">Relaxase/mobilization nuclease</fullName>
    </submittedName>
</protein>
<dbReference type="RefSeq" id="WP_015264288.1">
    <property type="nucleotide sequence ID" value="NC_019904.1"/>
</dbReference>
<dbReference type="KEGG" id="evi:Echvi_0435"/>
<evidence type="ECO:0000313" key="3">
    <source>
        <dbReference type="EMBL" id="AGA76721.1"/>
    </source>
</evidence>
<evidence type="ECO:0000313" key="4">
    <source>
        <dbReference type="Proteomes" id="UP000010796"/>
    </source>
</evidence>
<dbReference type="Pfam" id="PF03432">
    <property type="entry name" value="Relaxase"/>
    <property type="match status" value="1"/>
</dbReference>